<proteinExistence type="predicted"/>
<feature type="compositionally biased region" description="Basic and acidic residues" evidence="1">
    <location>
        <begin position="158"/>
        <end position="195"/>
    </location>
</feature>
<evidence type="ECO:0000313" key="2">
    <source>
        <dbReference type="EMBL" id="GAX84480.1"/>
    </source>
</evidence>
<feature type="region of interest" description="Disordered" evidence="1">
    <location>
        <begin position="157"/>
        <end position="195"/>
    </location>
</feature>
<organism evidence="2 3">
    <name type="scientific">Chlamydomonas eustigma</name>
    <dbReference type="NCBI Taxonomy" id="1157962"/>
    <lineage>
        <taxon>Eukaryota</taxon>
        <taxon>Viridiplantae</taxon>
        <taxon>Chlorophyta</taxon>
        <taxon>core chlorophytes</taxon>
        <taxon>Chlorophyceae</taxon>
        <taxon>CS clade</taxon>
        <taxon>Chlamydomonadales</taxon>
        <taxon>Chlamydomonadaceae</taxon>
        <taxon>Chlamydomonas</taxon>
    </lineage>
</organism>
<keyword evidence="3" id="KW-1185">Reference proteome</keyword>
<reference evidence="2 3" key="1">
    <citation type="submission" date="2017-08" db="EMBL/GenBank/DDBJ databases">
        <title>Acidophilic green algal genome provides insights into adaptation to an acidic environment.</title>
        <authorList>
            <person name="Hirooka S."/>
            <person name="Hirose Y."/>
            <person name="Kanesaki Y."/>
            <person name="Higuchi S."/>
            <person name="Fujiwara T."/>
            <person name="Onuma R."/>
            <person name="Era A."/>
            <person name="Ohbayashi R."/>
            <person name="Uzuka A."/>
            <person name="Nozaki H."/>
            <person name="Yoshikawa H."/>
            <person name="Miyagishima S.Y."/>
        </authorList>
    </citation>
    <scope>NUCLEOTIDE SEQUENCE [LARGE SCALE GENOMIC DNA]</scope>
    <source>
        <strain evidence="2 3">NIES-2499</strain>
    </source>
</reference>
<gene>
    <name evidence="2" type="ORF">CEUSTIGMA_g11900.t1</name>
</gene>
<dbReference type="EMBL" id="BEGY01000127">
    <property type="protein sequence ID" value="GAX84480.1"/>
    <property type="molecule type" value="Genomic_DNA"/>
</dbReference>
<accession>A0A250XNW2</accession>
<dbReference type="AlphaFoldDB" id="A0A250XNW2"/>
<protein>
    <submittedName>
        <fullName evidence="2">Uncharacterized protein</fullName>
    </submittedName>
</protein>
<sequence>MLRTRYGLEGVTYDAPLTETQLRSLARYVTDPSGIATYAGMSSIADLLCRWPRPVEIGSLYRRLTKKDLQVYRLDLQLSFEDDAARTEFVGPAGENLIELTRQHDLMYAWLKAHSMKEASEAARALLEWLDGPDCSYDGIRDRLILGHRVLGIVNDLSDDRPHRKQQQEEEEHRKHRKQQQEEEEHRKQQQVVEEQRKQQQLLQQYFERLERADEGSRAAERRVREAVDAAVSEVSAALVQAERRGQQKTHDETELLRKRCEQVSREALDADRRALDAERRSAATLSQVLHSSEIQRLRAEVERLQTASTANHAKGVAGEAAVARALADAFDAWTVRDTSSVGQESDLQLISPCGTRLLAVEVKNKATIVSTDVSKAMRDLEMLEERHGPKLVGYLFVSVRSRNIPNKGALKLELVRGVPVLWIGLDPPDAERLLQERDTRDLGRAAS</sequence>
<name>A0A250XNW2_9CHLO</name>
<evidence type="ECO:0000256" key="1">
    <source>
        <dbReference type="SAM" id="MobiDB-lite"/>
    </source>
</evidence>
<evidence type="ECO:0000313" key="3">
    <source>
        <dbReference type="Proteomes" id="UP000232323"/>
    </source>
</evidence>
<comment type="caution">
    <text evidence="2">The sequence shown here is derived from an EMBL/GenBank/DDBJ whole genome shotgun (WGS) entry which is preliminary data.</text>
</comment>
<dbReference type="Proteomes" id="UP000232323">
    <property type="component" value="Unassembled WGS sequence"/>
</dbReference>